<dbReference type="GO" id="GO:0008233">
    <property type="term" value="F:peptidase activity"/>
    <property type="evidence" value="ECO:0007669"/>
    <property type="project" value="UniProtKB-KW"/>
</dbReference>
<evidence type="ECO:0000256" key="9">
    <source>
        <dbReference type="SAM" id="MobiDB-lite"/>
    </source>
</evidence>
<dbReference type="EMBL" id="AP026798">
    <property type="protein sequence ID" value="BDR53759.1"/>
    <property type="molecule type" value="Genomic_DNA"/>
</dbReference>
<dbReference type="Gene3D" id="3.40.50.200">
    <property type="entry name" value="Peptidase S8/S53 domain"/>
    <property type="match status" value="2"/>
</dbReference>
<dbReference type="PROSITE" id="PS00136">
    <property type="entry name" value="SUBTILASE_ASP"/>
    <property type="match status" value="1"/>
</dbReference>
<keyword evidence="6 7" id="KW-0720">Serine protease</keyword>
<feature type="compositionally biased region" description="Polar residues" evidence="9">
    <location>
        <begin position="1352"/>
        <end position="1361"/>
    </location>
</feature>
<evidence type="ECO:0000256" key="7">
    <source>
        <dbReference type="PROSITE-ProRule" id="PRU01240"/>
    </source>
</evidence>
<accession>A0ABN6SCE7</accession>
<dbReference type="InterPro" id="IPR034213">
    <property type="entry name" value="S8_Vpr-like"/>
</dbReference>
<dbReference type="GO" id="GO:0006508">
    <property type="term" value="P:proteolysis"/>
    <property type="evidence" value="ECO:0007669"/>
    <property type="project" value="UniProtKB-KW"/>
</dbReference>
<feature type="region of interest" description="Disordered" evidence="9">
    <location>
        <begin position="85"/>
        <end position="114"/>
    </location>
</feature>
<feature type="region of interest" description="Disordered" evidence="9">
    <location>
        <begin position="164"/>
        <end position="192"/>
    </location>
</feature>
<dbReference type="InterPro" id="IPR023827">
    <property type="entry name" value="Peptidase_S8_Asp-AS"/>
</dbReference>
<evidence type="ECO:0000313" key="14">
    <source>
        <dbReference type="EMBL" id="BDR53759.1"/>
    </source>
</evidence>
<dbReference type="PROSITE" id="PS51892">
    <property type="entry name" value="SUBTILASE"/>
    <property type="match status" value="1"/>
</dbReference>
<dbReference type="SUPFAM" id="SSF52743">
    <property type="entry name" value="Subtilisin-like"/>
    <property type="match status" value="1"/>
</dbReference>
<dbReference type="InterPro" id="IPR003137">
    <property type="entry name" value="PA_domain"/>
</dbReference>
<evidence type="ECO:0000256" key="8">
    <source>
        <dbReference type="RuleBase" id="RU003355"/>
    </source>
</evidence>
<keyword evidence="5 7" id="KW-0378">Hydrolase</keyword>
<evidence type="ECO:0000256" key="2">
    <source>
        <dbReference type="ARBA" id="ARBA00022512"/>
    </source>
</evidence>
<evidence type="ECO:0000256" key="1">
    <source>
        <dbReference type="ARBA" id="ARBA00011073"/>
    </source>
</evidence>
<dbReference type="Pfam" id="PF00082">
    <property type="entry name" value="Peptidase_S8"/>
    <property type="match status" value="1"/>
</dbReference>
<sequence>MGKNKKLTCFLAVIASSAMIASIAASVSARTAPDASASQVRQSSSVQGPLSRKLQGANGQVTAFIEVNAISGVEQKAQKLAQLNMQRSGLSDEQKEQQANADGRSKAQKAQQTAEDVFHQLQSFDPSATKLYDTSYSISGVAVTADAAALRKLSEQSKQVTHISPIKSVKAIDDSQSPAGAEDGQKPNNKNSDQLVSAIQTWNQTGKTGQGVNIAVVDTGFDYTHADFGGSGNAADYATALASTANPLTDPVLSTKLDPAKYKGGYDFAGPTYDGRTNLTPAPDANPIDGQGGHHGTHVAGTAAGYGVKNDGTRFTGSYASVSQADVASMRIGPGAAPQAGVYALKVFGDGGGSTDLVGQALDWVAQHNLDPTTPPQDKIGVVSMSLGGTFGQTDDPENKAVDNLSHDGVISVIAAGNEDDVTDVTGSPGTAKSALTVAASQSGKTLQDAVEVTAGPASLVGTRLAGQYSSKYSNSGFSLTAPVARVTDPTNLEGCKAYSAADAARVSGKIAYVEWDDDALVCGSGARFNRAQAAGAVGVVFGSKQNVPEAGIAGNAAIPGFQMVKTANENQDLQTAIDNGTLQLRLADNLRLSVESNYASEKEDVVASFTSRGIHGSYDGTVKPDVAAPGVGIISASAGSGNNREVMSGTSMATPLTSGVTALVRQAHPDWNAYQVKAQMINTADHDVLSADRSTAMAPIRVGSGRIDAMAAVNNPVHVAADEVAVSGQFGIVQVPQAGYSDTKTFSVSNTSSSSRTYALSYAPRTSTPGVNYQLSANTITVPANGSATFSVTLSIPDQSVLRHTRDTTQTAEVAGEHRSYVTDASGVVKLTPQAGTPDAYGLRVAVSSAPKPVSQTSAPYQENVGGDKRLAISGHGFAQGTGEQTYASKLVPMVYGVEDPVDGYVGTPGDHAQRSLAAGDIRAVGYSSTAPQLADPSQGMLSFGIITDKTWNRIGNGGVIPSVFMDTNNDGAPDHLISVENETSNGAQSDTAYARTYSLDSFGNPDALVDTEPIDDAFISDSNQIVLSTKLSALGFTSASATAPINYQVITESVYAADAPNPGQVDEAGGSADDAFDAYHPAIWFGQSGASGNGVTFFDDQDGVQVPVNAAMVRTPGPSKVLSMHTYGSMPDQPNSQVSLDISNLTRINKAQLQSAITQYSGLDASKYTPASWQAFQAALAAAQQVISNPASVQADLDSAYSVLQTAYNGLVQAAPAVNKDKLQAAADAAAKLKAGDYTAASWAVFAQALAKAQSVLADPNASQDDVNAAEQALTAAVGQLVPATTSNPNQPGDGSGSGSGSGDGSGSGAGSGAGSNPGAGSGSGAGSGAGAGSDAGAGAAGAGPAPAPVNSQGVGATQNAGKGKNKAKAKAANQEEDPGSRLSSTGTQVDVVIGLAAVLALAAGSLYLGSRSKRSQGSISGLHIGR</sequence>
<keyword evidence="15" id="KW-1185">Reference proteome</keyword>
<comment type="similarity">
    <text evidence="1 7 8">Belongs to the peptidase S8 family.</text>
</comment>
<dbReference type="InterPro" id="IPR022398">
    <property type="entry name" value="Peptidase_S8_His-AS"/>
</dbReference>
<organism evidence="14 15">
    <name type="scientific">Bombiscardovia nodaiensis</name>
    <dbReference type="NCBI Taxonomy" id="2932181"/>
    <lineage>
        <taxon>Bacteria</taxon>
        <taxon>Bacillati</taxon>
        <taxon>Actinomycetota</taxon>
        <taxon>Actinomycetes</taxon>
        <taxon>Bifidobacteriales</taxon>
        <taxon>Bifidobacteriaceae</taxon>
        <taxon>Bombiscardovia</taxon>
    </lineage>
</organism>
<evidence type="ECO:0000259" key="13">
    <source>
        <dbReference type="Pfam" id="PF02225"/>
    </source>
</evidence>
<keyword evidence="4 11" id="KW-0732">Signal</keyword>
<reference evidence="14 15" key="1">
    <citation type="journal article" date="2023" name="Microbiol. Spectr.">
        <title>Symbiosis of Carpenter Bees with Uncharacterized Lactic Acid Bacteria Showing NAD Auxotrophy.</title>
        <authorList>
            <person name="Kawasaki S."/>
            <person name="Ozawa K."/>
            <person name="Mori T."/>
            <person name="Yamamoto A."/>
            <person name="Ito M."/>
            <person name="Ohkuma M."/>
            <person name="Sakamoto M."/>
            <person name="Matsutani M."/>
        </authorList>
    </citation>
    <scope>NUCLEOTIDE SEQUENCE [LARGE SCALE GENOMIC DNA]</scope>
    <source>
        <strain evidence="14 15">Kim37-2</strain>
    </source>
</reference>
<gene>
    <name evidence="14" type="ORF">KIM372_16660</name>
</gene>
<keyword evidence="10" id="KW-0812">Transmembrane</keyword>
<feature type="region of interest" description="Disordered" evidence="9">
    <location>
        <begin position="1285"/>
        <end position="1388"/>
    </location>
</feature>
<name>A0ABN6SCE7_9BIFI</name>
<dbReference type="InterPro" id="IPR050131">
    <property type="entry name" value="Peptidase_S8_subtilisin-like"/>
</dbReference>
<dbReference type="Pfam" id="PF07554">
    <property type="entry name" value="FIVAR"/>
    <property type="match status" value="2"/>
</dbReference>
<evidence type="ECO:0000256" key="3">
    <source>
        <dbReference type="ARBA" id="ARBA00022670"/>
    </source>
</evidence>
<feature type="active site" description="Charge relay system" evidence="7">
    <location>
        <position position="652"/>
    </location>
</feature>
<feature type="transmembrane region" description="Helical" evidence="10">
    <location>
        <begin position="1394"/>
        <end position="1412"/>
    </location>
</feature>
<dbReference type="InterPro" id="IPR023828">
    <property type="entry name" value="Peptidase_S8_Ser-AS"/>
</dbReference>
<feature type="domain" description="PA" evidence="13">
    <location>
        <begin position="481"/>
        <end position="547"/>
    </location>
</feature>
<dbReference type="CDD" id="cd07474">
    <property type="entry name" value="Peptidases_S8_subtilisin_Vpr-like"/>
    <property type="match status" value="1"/>
</dbReference>
<evidence type="ECO:0000256" key="10">
    <source>
        <dbReference type="SAM" id="Phobius"/>
    </source>
</evidence>
<dbReference type="InterPro" id="IPR000209">
    <property type="entry name" value="Peptidase_S8/S53_dom"/>
</dbReference>
<protein>
    <submittedName>
        <fullName evidence="14">Serine protease</fullName>
    </submittedName>
</protein>
<evidence type="ECO:0000256" key="5">
    <source>
        <dbReference type="ARBA" id="ARBA00022801"/>
    </source>
</evidence>
<dbReference type="PANTHER" id="PTHR43806">
    <property type="entry name" value="PEPTIDASE S8"/>
    <property type="match status" value="1"/>
</dbReference>
<dbReference type="InterPro" id="IPR015500">
    <property type="entry name" value="Peptidase_S8_subtilisin-rel"/>
</dbReference>
<feature type="domain" description="Peptidase S8/S53" evidence="12">
    <location>
        <begin position="209"/>
        <end position="692"/>
    </location>
</feature>
<feature type="chain" id="PRO_5047120944" evidence="11">
    <location>
        <begin position="21"/>
        <end position="1429"/>
    </location>
</feature>
<keyword evidence="10" id="KW-0472">Membrane</keyword>
<dbReference type="PANTHER" id="PTHR43806:SF11">
    <property type="entry name" value="CEREVISIN-RELATED"/>
    <property type="match status" value="1"/>
</dbReference>
<keyword evidence="2" id="KW-0134">Cell wall</keyword>
<keyword evidence="2" id="KW-0964">Secreted</keyword>
<feature type="active site" description="Charge relay system" evidence="7">
    <location>
        <position position="218"/>
    </location>
</feature>
<feature type="signal peptide" evidence="11">
    <location>
        <begin position="1"/>
        <end position="20"/>
    </location>
</feature>
<dbReference type="PROSITE" id="PS00138">
    <property type="entry name" value="SUBTILASE_SER"/>
    <property type="match status" value="1"/>
</dbReference>
<feature type="compositionally biased region" description="Gly residues" evidence="9">
    <location>
        <begin position="1296"/>
        <end position="1344"/>
    </location>
</feature>
<dbReference type="PROSITE" id="PS00137">
    <property type="entry name" value="SUBTILASE_HIS"/>
    <property type="match status" value="1"/>
</dbReference>
<evidence type="ECO:0000256" key="6">
    <source>
        <dbReference type="ARBA" id="ARBA00022825"/>
    </source>
</evidence>
<dbReference type="Proteomes" id="UP001321766">
    <property type="component" value="Chromosome"/>
</dbReference>
<keyword evidence="10" id="KW-1133">Transmembrane helix</keyword>
<evidence type="ECO:0000259" key="12">
    <source>
        <dbReference type="Pfam" id="PF00082"/>
    </source>
</evidence>
<dbReference type="InterPro" id="IPR036852">
    <property type="entry name" value="Peptidase_S8/S53_dom_sf"/>
</dbReference>
<feature type="active site" description="Charge relay system" evidence="7">
    <location>
        <position position="295"/>
    </location>
</feature>
<proteinExistence type="inferred from homology"/>
<dbReference type="PRINTS" id="PR00723">
    <property type="entry name" value="SUBTILISIN"/>
</dbReference>
<evidence type="ECO:0000313" key="15">
    <source>
        <dbReference type="Proteomes" id="UP001321766"/>
    </source>
</evidence>
<dbReference type="Gene3D" id="1.20.1270.70">
    <property type="entry name" value="Designed single chain three-helix bundle"/>
    <property type="match status" value="2"/>
</dbReference>
<dbReference type="Pfam" id="PF02225">
    <property type="entry name" value="PA"/>
    <property type="match status" value="1"/>
</dbReference>
<keyword evidence="3 7" id="KW-0645">Protease</keyword>
<evidence type="ECO:0000256" key="11">
    <source>
        <dbReference type="SAM" id="SignalP"/>
    </source>
</evidence>
<evidence type="ECO:0000256" key="4">
    <source>
        <dbReference type="ARBA" id="ARBA00022729"/>
    </source>
</evidence>